<name>A0ACB9GX19_9ASTR</name>
<dbReference type="Proteomes" id="UP001056120">
    <property type="component" value="Linkage Group LG13"/>
</dbReference>
<reference evidence="1 2" key="2">
    <citation type="journal article" date="2022" name="Mol. Ecol. Resour.">
        <title>The genomes of chicory, endive, great burdock and yacon provide insights into Asteraceae paleo-polyploidization history and plant inulin production.</title>
        <authorList>
            <person name="Fan W."/>
            <person name="Wang S."/>
            <person name="Wang H."/>
            <person name="Wang A."/>
            <person name="Jiang F."/>
            <person name="Liu H."/>
            <person name="Zhao H."/>
            <person name="Xu D."/>
            <person name="Zhang Y."/>
        </authorList>
    </citation>
    <scope>NUCLEOTIDE SEQUENCE [LARGE SCALE GENOMIC DNA]</scope>
    <source>
        <strain evidence="2">cv. Yunnan</strain>
        <tissue evidence="1">Leaves</tissue>
    </source>
</reference>
<proteinExistence type="predicted"/>
<evidence type="ECO:0000313" key="1">
    <source>
        <dbReference type="EMBL" id="KAI3787638.1"/>
    </source>
</evidence>
<sequence>MVIKLPGFQLKLLVDEPTFVDLEERLKKLKKSYDTGQFAETRPREDLDDVFDMGKYVGTHHLNSRDAKRKWEVTSPFDHHKHHIRYVFTSHLSQLRCKEDTIERMDGYKSLFLSVVPILKRINK</sequence>
<reference evidence="2" key="1">
    <citation type="journal article" date="2022" name="Mol. Ecol. Resour.">
        <title>The genomes of chicory, endive, great burdock and yacon provide insights into Asteraceae palaeo-polyploidization history and plant inulin production.</title>
        <authorList>
            <person name="Fan W."/>
            <person name="Wang S."/>
            <person name="Wang H."/>
            <person name="Wang A."/>
            <person name="Jiang F."/>
            <person name="Liu H."/>
            <person name="Zhao H."/>
            <person name="Xu D."/>
            <person name="Zhang Y."/>
        </authorList>
    </citation>
    <scope>NUCLEOTIDE SEQUENCE [LARGE SCALE GENOMIC DNA]</scope>
    <source>
        <strain evidence="2">cv. Yunnan</strain>
    </source>
</reference>
<evidence type="ECO:0000313" key="2">
    <source>
        <dbReference type="Proteomes" id="UP001056120"/>
    </source>
</evidence>
<gene>
    <name evidence="1" type="ORF">L1987_42244</name>
</gene>
<accession>A0ACB9GX19</accession>
<dbReference type="EMBL" id="CM042030">
    <property type="protein sequence ID" value="KAI3787638.1"/>
    <property type="molecule type" value="Genomic_DNA"/>
</dbReference>
<keyword evidence="2" id="KW-1185">Reference proteome</keyword>
<protein>
    <submittedName>
        <fullName evidence="1">Uncharacterized protein</fullName>
    </submittedName>
</protein>
<comment type="caution">
    <text evidence="1">The sequence shown here is derived from an EMBL/GenBank/DDBJ whole genome shotgun (WGS) entry which is preliminary data.</text>
</comment>
<organism evidence="1 2">
    <name type="scientific">Smallanthus sonchifolius</name>
    <dbReference type="NCBI Taxonomy" id="185202"/>
    <lineage>
        <taxon>Eukaryota</taxon>
        <taxon>Viridiplantae</taxon>
        <taxon>Streptophyta</taxon>
        <taxon>Embryophyta</taxon>
        <taxon>Tracheophyta</taxon>
        <taxon>Spermatophyta</taxon>
        <taxon>Magnoliopsida</taxon>
        <taxon>eudicotyledons</taxon>
        <taxon>Gunneridae</taxon>
        <taxon>Pentapetalae</taxon>
        <taxon>asterids</taxon>
        <taxon>campanulids</taxon>
        <taxon>Asterales</taxon>
        <taxon>Asteraceae</taxon>
        <taxon>Asteroideae</taxon>
        <taxon>Heliantheae alliance</taxon>
        <taxon>Millerieae</taxon>
        <taxon>Smallanthus</taxon>
    </lineage>
</organism>